<organism evidence="1 2">
    <name type="scientific">Paenibacillus endophyticus</name>
    <dbReference type="NCBI Taxonomy" id="1294268"/>
    <lineage>
        <taxon>Bacteria</taxon>
        <taxon>Bacillati</taxon>
        <taxon>Bacillota</taxon>
        <taxon>Bacilli</taxon>
        <taxon>Bacillales</taxon>
        <taxon>Paenibacillaceae</taxon>
        <taxon>Paenibacillus</taxon>
    </lineage>
</organism>
<accession>A0A7W5CBG1</accession>
<gene>
    <name evidence="1" type="ORF">FHS16_004276</name>
</gene>
<name>A0A7W5CBG1_9BACL</name>
<evidence type="ECO:0000313" key="2">
    <source>
        <dbReference type="Proteomes" id="UP000518605"/>
    </source>
</evidence>
<evidence type="ECO:0000313" key="1">
    <source>
        <dbReference type="EMBL" id="MBB3154200.1"/>
    </source>
</evidence>
<keyword evidence="2" id="KW-1185">Reference proteome</keyword>
<dbReference type="EMBL" id="JACHXW010000014">
    <property type="protein sequence ID" value="MBB3154200.1"/>
    <property type="molecule type" value="Genomic_DNA"/>
</dbReference>
<comment type="caution">
    <text evidence="1">The sequence shown here is derived from an EMBL/GenBank/DDBJ whole genome shotgun (WGS) entry which is preliminary data.</text>
</comment>
<reference evidence="1 2" key="1">
    <citation type="submission" date="2020-08" db="EMBL/GenBank/DDBJ databases">
        <title>Genomic Encyclopedia of Type Strains, Phase III (KMG-III): the genomes of soil and plant-associated and newly described type strains.</title>
        <authorList>
            <person name="Whitman W."/>
        </authorList>
    </citation>
    <scope>NUCLEOTIDE SEQUENCE [LARGE SCALE GENOMIC DNA]</scope>
    <source>
        <strain evidence="1 2">CECT 8234</strain>
    </source>
</reference>
<proteinExistence type="predicted"/>
<sequence length="164" mass="18510">MVHKITVSERMDLYIDTLQRCGIYLLSADTITISYSIFEEFDVGATSFLHINNLTVLKDTGLINDLVMNKSIELRNKFMELQGSNKWSVESVKNSSEWLEILELSDEIKKCCKNNLWRITQVQPHTSVTTPCGFLLSLRLASDISVYAAATSRGAGLLLLDYIL</sequence>
<dbReference type="Proteomes" id="UP000518605">
    <property type="component" value="Unassembled WGS sequence"/>
</dbReference>
<dbReference type="RefSeq" id="WP_183567183.1">
    <property type="nucleotide sequence ID" value="NZ_CBCSLB010000014.1"/>
</dbReference>
<protein>
    <submittedName>
        <fullName evidence="1">Uncharacterized protein</fullName>
    </submittedName>
</protein>
<dbReference type="AlphaFoldDB" id="A0A7W5CBG1"/>